<name>A0A9N9C5Q9_9GLOM</name>
<dbReference type="GO" id="GO:0003676">
    <property type="term" value="F:nucleic acid binding"/>
    <property type="evidence" value="ECO:0007669"/>
    <property type="project" value="InterPro"/>
</dbReference>
<dbReference type="InterPro" id="IPR036397">
    <property type="entry name" value="RNaseH_sf"/>
</dbReference>
<keyword evidence="2" id="KW-1185">Reference proteome</keyword>
<evidence type="ECO:0000313" key="2">
    <source>
        <dbReference type="Proteomes" id="UP000789831"/>
    </source>
</evidence>
<sequence>ESSEEFHEDCITSTIRRSADRMFWRCFSWIDLVKHMPEKLKNVNFQEDNAPVRTAKFSCFFLTSSNLELLPWLAQSPALNPIENIWSFIEVKPSRIVQLERWVKEEWDAIPENYYRNLIKSIPRRVQAVIAANEGQTKY</sequence>
<proteinExistence type="predicted"/>
<dbReference type="EMBL" id="CAJVPL010001910">
    <property type="protein sequence ID" value="CAG8592263.1"/>
    <property type="molecule type" value="Genomic_DNA"/>
</dbReference>
<dbReference type="AlphaFoldDB" id="A0A9N9C5Q9"/>
<protein>
    <submittedName>
        <fullName evidence="1">5766_t:CDS:1</fullName>
    </submittedName>
</protein>
<comment type="caution">
    <text evidence="1">The sequence shown here is derived from an EMBL/GenBank/DDBJ whole genome shotgun (WGS) entry which is preliminary data.</text>
</comment>
<evidence type="ECO:0000313" key="1">
    <source>
        <dbReference type="EMBL" id="CAG8592263.1"/>
    </source>
</evidence>
<dbReference type="OrthoDB" id="2416077at2759"/>
<organism evidence="1 2">
    <name type="scientific">Ambispora gerdemannii</name>
    <dbReference type="NCBI Taxonomy" id="144530"/>
    <lineage>
        <taxon>Eukaryota</taxon>
        <taxon>Fungi</taxon>
        <taxon>Fungi incertae sedis</taxon>
        <taxon>Mucoromycota</taxon>
        <taxon>Glomeromycotina</taxon>
        <taxon>Glomeromycetes</taxon>
        <taxon>Archaeosporales</taxon>
        <taxon>Ambisporaceae</taxon>
        <taxon>Ambispora</taxon>
    </lineage>
</organism>
<gene>
    <name evidence="1" type="ORF">AGERDE_LOCUS8668</name>
</gene>
<dbReference type="Gene3D" id="3.30.420.10">
    <property type="entry name" value="Ribonuclease H-like superfamily/Ribonuclease H"/>
    <property type="match status" value="1"/>
</dbReference>
<dbReference type="Proteomes" id="UP000789831">
    <property type="component" value="Unassembled WGS sequence"/>
</dbReference>
<accession>A0A9N9C5Q9</accession>
<reference evidence="1" key="1">
    <citation type="submission" date="2021-06" db="EMBL/GenBank/DDBJ databases">
        <authorList>
            <person name="Kallberg Y."/>
            <person name="Tangrot J."/>
            <person name="Rosling A."/>
        </authorList>
    </citation>
    <scope>NUCLEOTIDE SEQUENCE</scope>
    <source>
        <strain evidence="1">MT106</strain>
    </source>
</reference>
<feature type="non-terminal residue" evidence="1">
    <location>
        <position position="1"/>
    </location>
</feature>